<dbReference type="Pfam" id="PF02565">
    <property type="entry name" value="RecO_C"/>
    <property type="match status" value="1"/>
</dbReference>
<evidence type="ECO:0000256" key="2">
    <source>
        <dbReference type="ARBA" id="ARBA00021310"/>
    </source>
</evidence>
<comment type="caution">
    <text evidence="9">The sequence shown here is derived from an EMBL/GenBank/DDBJ whole genome shotgun (WGS) entry which is preliminary data.</text>
</comment>
<evidence type="ECO:0000259" key="8">
    <source>
        <dbReference type="Pfam" id="PF11967"/>
    </source>
</evidence>
<keyword evidence="10" id="KW-1185">Reference proteome</keyword>
<dbReference type="InterPro" id="IPR037278">
    <property type="entry name" value="ARFGAP/RecO"/>
</dbReference>
<dbReference type="InterPro" id="IPR012340">
    <property type="entry name" value="NA-bd_OB-fold"/>
</dbReference>
<gene>
    <name evidence="7 9" type="primary">recO</name>
    <name evidence="9" type="ORF">ACFPTN_09510</name>
</gene>
<reference evidence="10" key="1">
    <citation type="journal article" date="2019" name="Int. J. Syst. Evol. Microbiol.">
        <title>The Global Catalogue of Microorganisms (GCM) 10K type strain sequencing project: providing services to taxonomists for standard genome sequencing and annotation.</title>
        <authorList>
            <consortium name="The Broad Institute Genomics Platform"/>
            <consortium name="The Broad Institute Genome Sequencing Center for Infectious Disease"/>
            <person name="Wu L."/>
            <person name="Ma J."/>
        </authorList>
    </citation>
    <scope>NUCLEOTIDE SEQUENCE [LARGE SCALE GENOMIC DNA]</scope>
    <source>
        <strain evidence="10">SHR3</strain>
    </source>
</reference>
<proteinExistence type="inferred from homology"/>
<dbReference type="Gene3D" id="1.20.1440.120">
    <property type="entry name" value="Recombination protein O, C-terminal domain"/>
    <property type="match status" value="1"/>
</dbReference>
<evidence type="ECO:0000313" key="10">
    <source>
        <dbReference type="Proteomes" id="UP001595974"/>
    </source>
</evidence>
<keyword evidence="4 7" id="KW-0233">DNA recombination</keyword>
<dbReference type="InterPro" id="IPR022572">
    <property type="entry name" value="DNA_rep/recomb_RecO_N"/>
</dbReference>
<comment type="similarity">
    <text evidence="1 7">Belongs to the RecO family.</text>
</comment>
<evidence type="ECO:0000256" key="4">
    <source>
        <dbReference type="ARBA" id="ARBA00023172"/>
    </source>
</evidence>
<dbReference type="Proteomes" id="UP001595974">
    <property type="component" value="Unassembled WGS sequence"/>
</dbReference>
<protein>
    <recommendedName>
        <fullName evidence="2 7">DNA repair protein RecO</fullName>
    </recommendedName>
    <alternativeName>
        <fullName evidence="6 7">Recombination protein O</fullName>
    </alternativeName>
</protein>
<dbReference type="RefSeq" id="WP_096446901.1">
    <property type="nucleotide sequence ID" value="NZ_JBHSOG010000030.1"/>
</dbReference>
<dbReference type="PANTHER" id="PTHR33991:SF1">
    <property type="entry name" value="DNA REPAIR PROTEIN RECO"/>
    <property type="match status" value="1"/>
</dbReference>
<sequence>MGSRQRIEQQPAWVLHTLPWRETSLIVELLSRDHGRVAVVAKGARRPHSVLRGVLMAFQPLLVDWSGGGEVKTLIRAEWQGGQPLLTGQALICGYYLNELLMRLTAREDAHPQLFGSYATAIAALGRGDAVPPLLRRFELALLQELGYGVGLDTEGDGGGPVRADGRYIYVFERGPVAVQALPGDEAAGWGDQPPVRGQVLLDMAAGDFSHAETLTQSKLLLRALINHYLGGQPLQSRRVLKEIAEL</sequence>
<evidence type="ECO:0000256" key="1">
    <source>
        <dbReference type="ARBA" id="ARBA00007452"/>
    </source>
</evidence>
<evidence type="ECO:0000256" key="3">
    <source>
        <dbReference type="ARBA" id="ARBA00022763"/>
    </source>
</evidence>
<dbReference type="Gene3D" id="2.40.50.140">
    <property type="entry name" value="Nucleic acid-binding proteins"/>
    <property type="match status" value="1"/>
</dbReference>
<keyword evidence="5 7" id="KW-0234">DNA repair</keyword>
<evidence type="ECO:0000313" key="9">
    <source>
        <dbReference type="EMBL" id="MFC5769612.1"/>
    </source>
</evidence>
<dbReference type="PANTHER" id="PTHR33991">
    <property type="entry name" value="DNA REPAIR PROTEIN RECO"/>
    <property type="match status" value="1"/>
</dbReference>
<evidence type="ECO:0000256" key="7">
    <source>
        <dbReference type="HAMAP-Rule" id="MF_00201"/>
    </source>
</evidence>
<dbReference type="SUPFAM" id="SSF57863">
    <property type="entry name" value="ArfGap/RecO-like zinc finger"/>
    <property type="match status" value="1"/>
</dbReference>
<keyword evidence="3 7" id="KW-0227">DNA damage</keyword>
<dbReference type="Pfam" id="PF11967">
    <property type="entry name" value="RecO_N"/>
    <property type="match status" value="1"/>
</dbReference>
<evidence type="ECO:0000256" key="6">
    <source>
        <dbReference type="ARBA" id="ARBA00033409"/>
    </source>
</evidence>
<comment type="function">
    <text evidence="7">Involved in DNA repair and RecF pathway recombination.</text>
</comment>
<dbReference type="NCBIfam" id="TIGR00613">
    <property type="entry name" value="reco"/>
    <property type="match status" value="1"/>
</dbReference>
<evidence type="ECO:0000256" key="5">
    <source>
        <dbReference type="ARBA" id="ARBA00023204"/>
    </source>
</evidence>
<accession>A0ABW1AQT7</accession>
<dbReference type="EMBL" id="JBHSOG010000030">
    <property type="protein sequence ID" value="MFC5769612.1"/>
    <property type="molecule type" value="Genomic_DNA"/>
</dbReference>
<dbReference type="SUPFAM" id="SSF50249">
    <property type="entry name" value="Nucleic acid-binding proteins"/>
    <property type="match status" value="1"/>
</dbReference>
<name>A0ABW1AQT7_9RHOO</name>
<feature type="domain" description="DNA replication/recombination mediator RecO N-terminal" evidence="8">
    <location>
        <begin position="9"/>
        <end position="79"/>
    </location>
</feature>
<dbReference type="InterPro" id="IPR042242">
    <property type="entry name" value="RecO_C"/>
</dbReference>
<dbReference type="InterPro" id="IPR003717">
    <property type="entry name" value="RecO"/>
</dbReference>
<dbReference type="HAMAP" id="MF_00201">
    <property type="entry name" value="RecO"/>
    <property type="match status" value="1"/>
</dbReference>
<organism evidence="9 10">
    <name type="scientific">Thauera sinica</name>
    <dbReference type="NCBI Taxonomy" id="2665146"/>
    <lineage>
        <taxon>Bacteria</taxon>
        <taxon>Pseudomonadati</taxon>
        <taxon>Pseudomonadota</taxon>
        <taxon>Betaproteobacteria</taxon>
        <taxon>Rhodocyclales</taxon>
        <taxon>Zoogloeaceae</taxon>
        <taxon>Thauera</taxon>
    </lineage>
</organism>